<evidence type="ECO:0000256" key="1">
    <source>
        <dbReference type="SAM" id="MobiDB-lite"/>
    </source>
</evidence>
<dbReference type="OrthoDB" id="7763131at2759"/>
<dbReference type="Proteomes" id="UP000008783">
    <property type="component" value="Unassembled WGS sequence"/>
</dbReference>
<feature type="compositionally biased region" description="Basic residues" evidence="1">
    <location>
        <begin position="61"/>
        <end position="72"/>
    </location>
</feature>
<protein>
    <recommendedName>
        <fullName evidence="2">No apical meristem-associated C-terminal domain-containing protein</fullName>
    </recommendedName>
</protein>
<proteinExistence type="predicted"/>
<feature type="region of interest" description="Disordered" evidence="1">
    <location>
        <begin position="388"/>
        <end position="408"/>
    </location>
</feature>
<dbReference type="PANTHER" id="PTHR45125:SF3">
    <property type="entry name" value="NO-APICAL-MERISTEM-ASSOCIATED CARBOXY-TERMINAL DOMAIN PROTEIN"/>
    <property type="match status" value="1"/>
</dbReference>
<feature type="region of interest" description="Disordered" evidence="1">
    <location>
        <begin position="1"/>
        <end position="84"/>
    </location>
</feature>
<dbReference type="HOGENOM" id="CLU_630259_0_0_1"/>
<feature type="domain" description="No apical meristem-associated C-terminal" evidence="2">
    <location>
        <begin position="226"/>
        <end position="351"/>
    </location>
</feature>
<sequence>MSVLDTNIQATNKASHPLKVDSDTEKRPKKKNKKTKKAPTIESSLPPKKNIPTAKNDALPAKKKLIPAKKNPKPALRNGASLASTNVTAKKMVSSKGGDVPAEKICPIKQNQPEKKNAPAEIQVEKITPKNKKKNVSKEAATSESDTKPSRAKAYQEDEDVQLCKSWLEVSQDPLNSTNQAANTFWNRITDHFQVAMKDKSRTSRNVEDRLSSALKLYLALSESSFMHLRCYNILCHTQKWKDHCVKLEKKPVEHCSTPSVDNTTNRSLSSDAPAMDNNSDASTIQSGRTARPIGNKKAKEFALKAREDKKFKDDIIAVHKELAQQTRVKNDILSEQRDSISMLADEAVMIEMVKGYPSRIPASGCGWPLFLKLLAGIRVSQRIPAAGRGDGRLEGSPSSRSVAGPLEGGYPRIPAAADGYPLAGAGADVDVQFR</sequence>
<organism evidence="3 4">
    <name type="scientific">Puccinia graminis f. sp. tritici (strain CRL 75-36-700-3 / race SCCL)</name>
    <name type="common">Black stem rust fungus</name>
    <dbReference type="NCBI Taxonomy" id="418459"/>
    <lineage>
        <taxon>Eukaryota</taxon>
        <taxon>Fungi</taxon>
        <taxon>Dikarya</taxon>
        <taxon>Basidiomycota</taxon>
        <taxon>Pucciniomycotina</taxon>
        <taxon>Pucciniomycetes</taxon>
        <taxon>Pucciniales</taxon>
        <taxon>Pucciniaceae</taxon>
        <taxon>Puccinia</taxon>
    </lineage>
</organism>
<dbReference type="PANTHER" id="PTHR45125">
    <property type="entry name" value="F21J9.4-RELATED"/>
    <property type="match status" value="1"/>
</dbReference>
<feature type="region of interest" description="Disordered" evidence="1">
    <location>
        <begin position="109"/>
        <end position="155"/>
    </location>
</feature>
<dbReference type="AlphaFoldDB" id="H6QNX1"/>
<dbReference type="KEGG" id="pgr:PGTG_20627"/>
<dbReference type="GeneID" id="13542532"/>
<dbReference type="EMBL" id="DS178262">
    <property type="protein sequence ID" value="EHS62505.1"/>
    <property type="molecule type" value="Genomic_DNA"/>
</dbReference>
<evidence type="ECO:0000313" key="4">
    <source>
        <dbReference type="Proteomes" id="UP000008783"/>
    </source>
</evidence>
<dbReference type="STRING" id="418459.H6QNX1"/>
<keyword evidence="4" id="KW-1185">Reference proteome</keyword>
<feature type="compositionally biased region" description="Polar residues" evidence="1">
    <location>
        <begin position="1"/>
        <end position="14"/>
    </location>
</feature>
<dbReference type="InterPro" id="IPR029466">
    <property type="entry name" value="NAM-associated_C"/>
</dbReference>
<dbReference type="RefSeq" id="XP_003890822.1">
    <property type="nucleotide sequence ID" value="XM_003890773.1"/>
</dbReference>
<evidence type="ECO:0000313" key="3">
    <source>
        <dbReference type="EMBL" id="EHS62505.1"/>
    </source>
</evidence>
<accession>H6QNX1</accession>
<gene>
    <name evidence="3" type="ORF">PGTG_20627</name>
</gene>
<evidence type="ECO:0000259" key="2">
    <source>
        <dbReference type="Pfam" id="PF14303"/>
    </source>
</evidence>
<dbReference type="Pfam" id="PF14303">
    <property type="entry name" value="NAM-associated"/>
    <property type="match status" value="1"/>
</dbReference>
<feature type="compositionally biased region" description="Basic and acidic residues" evidence="1">
    <location>
        <begin position="112"/>
        <end position="128"/>
    </location>
</feature>
<reference evidence="4" key="1">
    <citation type="journal article" date="2011" name="Proc. Natl. Acad. Sci. U.S.A.">
        <title>Obligate biotrophy features unraveled by the genomic analysis of rust fungi.</title>
        <authorList>
            <person name="Duplessis S."/>
            <person name="Cuomo C.A."/>
            <person name="Lin Y.-C."/>
            <person name="Aerts A."/>
            <person name="Tisserant E."/>
            <person name="Veneault-Fourrey C."/>
            <person name="Joly D.L."/>
            <person name="Hacquard S."/>
            <person name="Amselem J."/>
            <person name="Cantarel B.L."/>
            <person name="Chiu R."/>
            <person name="Coutinho P.M."/>
            <person name="Feau N."/>
            <person name="Field M."/>
            <person name="Frey P."/>
            <person name="Gelhaye E."/>
            <person name="Goldberg J."/>
            <person name="Grabherr M.G."/>
            <person name="Kodira C.D."/>
            <person name="Kohler A."/>
            <person name="Kuees U."/>
            <person name="Lindquist E.A."/>
            <person name="Lucas S.M."/>
            <person name="Mago R."/>
            <person name="Mauceli E."/>
            <person name="Morin E."/>
            <person name="Murat C."/>
            <person name="Pangilinan J.L."/>
            <person name="Park R."/>
            <person name="Pearson M."/>
            <person name="Quesneville H."/>
            <person name="Rouhier N."/>
            <person name="Sakthikumar S."/>
            <person name="Salamov A.A."/>
            <person name="Schmutz J."/>
            <person name="Selles B."/>
            <person name="Shapiro H."/>
            <person name="Tanguay P."/>
            <person name="Tuskan G.A."/>
            <person name="Henrissat B."/>
            <person name="Van de Peer Y."/>
            <person name="Rouze P."/>
            <person name="Ellis J.G."/>
            <person name="Dodds P.N."/>
            <person name="Schein J.E."/>
            <person name="Zhong S."/>
            <person name="Hamelin R.C."/>
            <person name="Grigoriev I.V."/>
            <person name="Szabo L.J."/>
            <person name="Martin F."/>
        </authorList>
    </citation>
    <scope>NUCLEOTIDE SEQUENCE [LARGE SCALE GENOMIC DNA]</scope>
    <source>
        <strain evidence="4">CRL 75-36-700-3 / race SCCL</strain>
    </source>
</reference>
<dbReference type="InParanoid" id="H6QNX1"/>
<dbReference type="VEuPathDB" id="FungiDB:PGTG_20627"/>
<name>H6QNX1_PUCGT</name>
<feature type="compositionally biased region" description="Polar residues" evidence="1">
    <location>
        <begin position="257"/>
        <end position="289"/>
    </location>
</feature>
<feature type="region of interest" description="Disordered" evidence="1">
    <location>
        <begin position="255"/>
        <end position="292"/>
    </location>
</feature>
<feature type="compositionally biased region" description="Basic residues" evidence="1">
    <location>
        <begin position="27"/>
        <end position="37"/>
    </location>
</feature>